<dbReference type="NCBIfam" id="TIGR01640">
    <property type="entry name" value="F_box_assoc_1"/>
    <property type="match status" value="1"/>
</dbReference>
<evidence type="ECO:0000313" key="4">
    <source>
        <dbReference type="Proteomes" id="UP001558713"/>
    </source>
</evidence>
<name>A0ABD1ANW1_CARAN</name>
<evidence type="ECO:0000313" key="3">
    <source>
        <dbReference type="EMBL" id="KAL1205014.1"/>
    </source>
</evidence>
<dbReference type="CDD" id="cd22157">
    <property type="entry name" value="F-box_AtFBW1-like"/>
    <property type="match status" value="1"/>
</dbReference>
<accession>A0ABD1ANW1</accession>
<dbReference type="PANTHER" id="PTHR31111:SF130">
    <property type="entry name" value="F-BOX ASSOCIATED UBIQUITINATION EFFECTOR FAMILY PROTEIN"/>
    <property type="match status" value="1"/>
</dbReference>
<dbReference type="EMBL" id="JBANAX010000525">
    <property type="protein sequence ID" value="KAL1205014.1"/>
    <property type="molecule type" value="Genomic_DNA"/>
</dbReference>
<dbReference type="AlphaFoldDB" id="A0ABD1ANW1"/>
<feature type="domain" description="F-box" evidence="2">
    <location>
        <begin position="5"/>
        <end position="53"/>
    </location>
</feature>
<dbReference type="Proteomes" id="UP001558713">
    <property type="component" value="Unassembled WGS sequence"/>
</dbReference>
<dbReference type="InterPro" id="IPR036047">
    <property type="entry name" value="F-box-like_dom_sf"/>
</dbReference>
<comment type="caution">
    <text evidence="3">The sequence shown here is derived from an EMBL/GenBank/DDBJ whole genome shotgun (WGS) entry which is preliminary data.</text>
</comment>
<dbReference type="PROSITE" id="PS50181">
    <property type="entry name" value="FBOX"/>
    <property type="match status" value="1"/>
</dbReference>
<protein>
    <submittedName>
        <fullName evidence="3">F-box protein</fullName>
    </submittedName>
</protein>
<organism evidence="3 4">
    <name type="scientific">Cardamine amara subsp. amara</name>
    <dbReference type="NCBI Taxonomy" id="228776"/>
    <lineage>
        <taxon>Eukaryota</taxon>
        <taxon>Viridiplantae</taxon>
        <taxon>Streptophyta</taxon>
        <taxon>Embryophyta</taxon>
        <taxon>Tracheophyta</taxon>
        <taxon>Spermatophyta</taxon>
        <taxon>Magnoliopsida</taxon>
        <taxon>eudicotyledons</taxon>
        <taxon>Gunneridae</taxon>
        <taxon>Pentapetalae</taxon>
        <taxon>rosids</taxon>
        <taxon>malvids</taxon>
        <taxon>Brassicales</taxon>
        <taxon>Brassicaceae</taxon>
        <taxon>Cardamineae</taxon>
        <taxon>Cardamine</taxon>
    </lineage>
</organism>
<reference evidence="3 4" key="1">
    <citation type="submission" date="2024-04" db="EMBL/GenBank/DDBJ databases">
        <title>Genome assembly C_amara_ONT_v2.</title>
        <authorList>
            <person name="Yant L."/>
            <person name="Moore C."/>
            <person name="Slenker M."/>
        </authorList>
    </citation>
    <scope>NUCLEOTIDE SEQUENCE [LARGE SCALE GENOMIC DNA]</scope>
    <source>
        <tissue evidence="3">Leaf</tissue>
    </source>
</reference>
<keyword evidence="4" id="KW-1185">Reference proteome</keyword>
<dbReference type="SMART" id="SM00256">
    <property type="entry name" value="FBOX"/>
    <property type="match status" value="1"/>
</dbReference>
<sequence>MMNRRENLDSIPTDLILEIFSRLPAKSVARFRCLSKLWWSMLSRPYFTNWFLTRSSARPRLLFVVEGDCEWLLSSTSQPENPYGKSSLVVAADFHLKFSEDRKFAKRSDCSYVSGLIHFHKMWIDYNTGALSALSVICNPSTGQYATLPELRTKKDSASFLGFDPIDKQFKVLIMTDTYDTDSVHHILTLGTDTASWRKIQCPLGHVTVGEGICINGVLYYLAENYGGRVIVCFDVRSEKFKFIDTEWFSDDLYGIELINYKGKLGGINLRSYYSYLPDEHDHYANTDSMELLMWVLEDVEKQKLSKYVYTLWEKEFVVRYHIIVVGVTSTGEIVLSQRSITCKPFYVFYFNPERNTLHRVGIHGNHQVWKNQNRVYAIVDHVEDLKFNIMETFISPPEQKHKVTSTSTSRRNKHQVSTTTSTREDHQVKTSTTSTREDHQVKTSTSSGKYHQVRTVAHPQQDYHEWKDHSLKLSSSQSDTPTLEQTMKSFKLGNEKAITEGIAIGSRSKEADKSCKVILGRLSRGSGCLKGTAITAVVLAAAGAVAAVVLSPNPEVTTELMNLVDSYVNAITTALKN</sequence>
<dbReference type="Pfam" id="PF08268">
    <property type="entry name" value="FBA_3"/>
    <property type="match status" value="1"/>
</dbReference>
<dbReference type="SUPFAM" id="SSF81383">
    <property type="entry name" value="F-box domain"/>
    <property type="match status" value="1"/>
</dbReference>
<dbReference type="PANTHER" id="PTHR31111">
    <property type="entry name" value="BNAA05G37150D PROTEIN-RELATED"/>
    <property type="match status" value="1"/>
</dbReference>
<dbReference type="Gene3D" id="1.20.1280.50">
    <property type="match status" value="1"/>
</dbReference>
<evidence type="ECO:0000259" key="2">
    <source>
        <dbReference type="PROSITE" id="PS50181"/>
    </source>
</evidence>
<dbReference type="Pfam" id="PF00646">
    <property type="entry name" value="F-box"/>
    <property type="match status" value="1"/>
</dbReference>
<dbReference type="InterPro" id="IPR013187">
    <property type="entry name" value="F-box-assoc_dom_typ3"/>
</dbReference>
<dbReference type="InterPro" id="IPR017451">
    <property type="entry name" value="F-box-assoc_interact_dom"/>
</dbReference>
<feature type="compositionally biased region" description="Polar residues" evidence="1">
    <location>
        <begin position="405"/>
        <end position="422"/>
    </location>
</feature>
<gene>
    <name evidence="3" type="ORF">V5N11_016361</name>
</gene>
<feature type="region of interest" description="Disordered" evidence="1">
    <location>
        <begin position="399"/>
        <end position="454"/>
    </location>
</feature>
<proteinExistence type="predicted"/>
<evidence type="ECO:0000256" key="1">
    <source>
        <dbReference type="SAM" id="MobiDB-lite"/>
    </source>
</evidence>
<dbReference type="InterPro" id="IPR001810">
    <property type="entry name" value="F-box_dom"/>
</dbReference>